<keyword evidence="3" id="KW-1185">Reference proteome</keyword>
<evidence type="ECO:0000313" key="3">
    <source>
        <dbReference type="Proteomes" id="UP000499080"/>
    </source>
</evidence>
<organism evidence="2 3">
    <name type="scientific">Araneus ventricosus</name>
    <name type="common">Orbweaver spider</name>
    <name type="synonym">Epeira ventricosa</name>
    <dbReference type="NCBI Taxonomy" id="182803"/>
    <lineage>
        <taxon>Eukaryota</taxon>
        <taxon>Metazoa</taxon>
        <taxon>Ecdysozoa</taxon>
        <taxon>Arthropoda</taxon>
        <taxon>Chelicerata</taxon>
        <taxon>Arachnida</taxon>
        <taxon>Araneae</taxon>
        <taxon>Araneomorphae</taxon>
        <taxon>Entelegynae</taxon>
        <taxon>Araneoidea</taxon>
        <taxon>Araneidae</taxon>
        <taxon>Araneus</taxon>
    </lineage>
</organism>
<reference evidence="2 3" key="1">
    <citation type="journal article" date="2019" name="Sci. Rep.">
        <title>Orb-weaving spider Araneus ventricosus genome elucidates the spidroin gene catalogue.</title>
        <authorList>
            <person name="Kono N."/>
            <person name="Nakamura H."/>
            <person name="Ohtoshi R."/>
            <person name="Moran D.A.P."/>
            <person name="Shinohara A."/>
            <person name="Yoshida Y."/>
            <person name="Fujiwara M."/>
            <person name="Mori M."/>
            <person name="Tomita M."/>
            <person name="Arakawa K."/>
        </authorList>
    </citation>
    <scope>NUCLEOTIDE SEQUENCE [LARGE SCALE GENOMIC DNA]</scope>
</reference>
<feature type="region of interest" description="Disordered" evidence="1">
    <location>
        <begin position="68"/>
        <end position="91"/>
    </location>
</feature>
<dbReference type="EMBL" id="BGPR01059576">
    <property type="protein sequence ID" value="GBO35589.1"/>
    <property type="molecule type" value="Genomic_DNA"/>
</dbReference>
<evidence type="ECO:0000256" key="1">
    <source>
        <dbReference type="SAM" id="MobiDB-lite"/>
    </source>
</evidence>
<gene>
    <name evidence="2" type="ORF">AVEN_227726_1</name>
</gene>
<sequence length="172" mass="20156">MFVLLEPLYISSRSFEYKSRNDLHSCKLTFHPAKSFTYKSRFRPADQNISSYQSKTFRPARSKTFPKSIAKSAPQSQHFRPASPKHFRPGQANCRHCKSKTFRPLQVKTFRPASQNISSTEVKHFVLQVQNIFVLLQSNISRHCKSKAFRWGPKFRARVKTIRSYKSKLFRP</sequence>
<evidence type="ECO:0000313" key="2">
    <source>
        <dbReference type="EMBL" id="GBO35589.1"/>
    </source>
</evidence>
<accession>A0A4Y2WEC4</accession>
<protein>
    <submittedName>
        <fullName evidence="2">Uncharacterized protein</fullName>
    </submittedName>
</protein>
<comment type="caution">
    <text evidence="2">The sequence shown here is derived from an EMBL/GenBank/DDBJ whole genome shotgun (WGS) entry which is preliminary data.</text>
</comment>
<proteinExistence type="predicted"/>
<dbReference type="Proteomes" id="UP000499080">
    <property type="component" value="Unassembled WGS sequence"/>
</dbReference>
<name>A0A4Y2WEC4_ARAVE</name>
<dbReference type="AlphaFoldDB" id="A0A4Y2WEC4"/>